<dbReference type="GO" id="GO:0005886">
    <property type="term" value="C:plasma membrane"/>
    <property type="evidence" value="ECO:0007669"/>
    <property type="project" value="UniProtKB-SubCell"/>
</dbReference>
<keyword evidence="6 8" id="KW-0472">Membrane</keyword>
<dbReference type="OrthoDB" id="346004at2"/>
<evidence type="ECO:0000256" key="2">
    <source>
        <dbReference type="ARBA" id="ARBA00006679"/>
    </source>
</evidence>
<protein>
    <recommendedName>
        <fullName evidence="11">DoxX</fullName>
    </recommendedName>
</protein>
<feature type="compositionally biased region" description="Basic and acidic residues" evidence="7">
    <location>
        <begin position="29"/>
        <end position="52"/>
    </location>
</feature>
<feature type="transmembrane region" description="Helical" evidence="8">
    <location>
        <begin position="226"/>
        <end position="249"/>
    </location>
</feature>
<feature type="compositionally biased region" description="Low complexity" evidence="7">
    <location>
        <begin position="157"/>
        <end position="168"/>
    </location>
</feature>
<dbReference type="STRING" id="1544413.Clow_01329"/>
<dbReference type="RefSeq" id="WP_055177896.1">
    <property type="nucleotide sequence ID" value="NZ_JAUSQY010000001.1"/>
</dbReference>
<feature type="transmembrane region" description="Helical" evidence="8">
    <location>
        <begin position="187"/>
        <end position="206"/>
    </location>
</feature>
<keyword evidence="3" id="KW-1003">Cell membrane</keyword>
<dbReference type="PANTHER" id="PTHR33452">
    <property type="entry name" value="OXIDOREDUCTASE CATD-RELATED"/>
    <property type="match status" value="1"/>
</dbReference>
<dbReference type="PANTHER" id="PTHR33452:SF1">
    <property type="entry name" value="INNER MEMBRANE PROTEIN YPHA-RELATED"/>
    <property type="match status" value="1"/>
</dbReference>
<dbReference type="InterPro" id="IPR051907">
    <property type="entry name" value="DoxX-like_oxidoreductase"/>
</dbReference>
<dbReference type="Pfam" id="PF07681">
    <property type="entry name" value="DoxX"/>
    <property type="match status" value="1"/>
</dbReference>
<dbReference type="Proteomes" id="UP000050488">
    <property type="component" value="Unassembled WGS sequence"/>
</dbReference>
<reference evidence="9 10" key="1">
    <citation type="submission" date="2015-10" db="EMBL/GenBank/DDBJ databases">
        <title>Corynebacteirum lowii and Corynebacterium oculi species nova, derived from human clinical disease and and emended description of Corynebacterium mastiditis.</title>
        <authorList>
            <person name="Bernard K."/>
            <person name="Pacheco A.L."/>
            <person name="Mcdougall C."/>
            <person name="Burtx T."/>
            <person name="Weibe D."/>
            <person name="Tyler S."/>
            <person name="Olson A.B."/>
            <person name="Cnockaert M."/>
            <person name="Eguchi H."/>
            <person name="Kuwahara T."/>
            <person name="Nakayama-Imaohji H."/>
            <person name="Boudewijins M."/>
            <person name="Van Hoecke F."/>
            <person name="Bernier A.-M."/>
            <person name="Vandamme P."/>
        </authorList>
    </citation>
    <scope>NUCLEOTIDE SEQUENCE [LARGE SCALE GENOMIC DNA]</scope>
    <source>
        <strain evidence="9 10">NML 130206</strain>
    </source>
</reference>
<feature type="transmembrane region" description="Helical" evidence="8">
    <location>
        <begin position="289"/>
        <end position="312"/>
    </location>
</feature>
<organism evidence="9 10">
    <name type="scientific">Corynebacterium lowii</name>
    <dbReference type="NCBI Taxonomy" id="1544413"/>
    <lineage>
        <taxon>Bacteria</taxon>
        <taxon>Bacillati</taxon>
        <taxon>Actinomycetota</taxon>
        <taxon>Actinomycetes</taxon>
        <taxon>Mycobacteriales</taxon>
        <taxon>Corynebacteriaceae</taxon>
        <taxon>Corynebacterium</taxon>
    </lineage>
</organism>
<evidence type="ECO:0000313" key="9">
    <source>
        <dbReference type="EMBL" id="KQB86409.1"/>
    </source>
</evidence>
<feature type="compositionally biased region" description="Basic and acidic residues" evidence="7">
    <location>
        <begin position="7"/>
        <end position="16"/>
    </location>
</feature>
<evidence type="ECO:0000256" key="5">
    <source>
        <dbReference type="ARBA" id="ARBA00022989"/>
    </source>
</evidence>
<keyword evidence="5 8" id="KW-1133">Transmembrane helix</keyword>
<comment type="subcellular location">
    <subcellularLocation>
        <location evidence="1">Cell membrane</location>
        <topology evidence="1">Multi-pass membrane protein</topology>
    </subcellularLocation>
</comment>
<feature type="compositionally biased region" description="Acidic residues" evidence="7">
    <location>
        <begin position="169"/>
        <end position="178"/>
    </location>
</feature>
<feature type="region of interest" description="Disordered" evidence="7">
    <location>
        <begin position="1"/>
        <end position="180"/>
    </location>
</feature>
<evidence type="ECO:0000256" key="3">
    <source>
        <dbReference type="ARBA" id="ARBA00022475"/>
    </source>
</evidence>
<dbReference type="EMBL" id="LKEV01000003">
    <property type="protein sequence ID" value="KQB86409.1"/>
    <property type="molecule type" value="Genomic_DNA"/>
</dbReference>
<feature type="compositionally biased region" description="Low complexity" evidence="7">
    <location>
        <begin position="93"/>
        <end position="104"/>
    </location>
</feature>
<comment type="similarity">
    <text evidence="2">Belongs to the DoxX family.</text>
</comment>
<keyword evidence="10" id="KW-1185">Reference proteome</keyword>
<proteinExistence type="inferred from homology"/>
<evidence type="ECO:0000256" key="7">
    <source>
        <dbReference type="SAM" id="MobiDB-lite"/>
    </source>
</evidence>
<feature type="compositionally biased region" description="Basic and acidic residues" evidence="7">
    <location>
        <begin position="82"/>
        <end position="92"/>
    </location>
</feature>
<accession>A0A0Q0UEU0</accession>
<keyword evidence="4 8" id="KW-0812">Transmembrane</keyword>
<evidence type="ECO:0000313" key="10">
    <source>
        <dbReference type="Proteomes" id="UP000050488"/>
    </source>
</evidence>
<evidence type="ECO:0008006" key="11">
    <source>
        <dbReference type="Google" id="ProtNLM"/>
    </source>
</evidence>
<feature type="transmembrane region" description="Helical" evidence="8">
    <location>
        <begin position="256"/>
        <end position="277"/>
    </location>
</feature>
<evidence type="ECO:0000256" key="8">
    <source>
        <dbReference type="SAM" id="Phobius"/>
    </source>
</evidence>
<dbReference type="PATRIC" id="fig|1544413.3.peg.1336"/>
<sequence>MSQDPSTPDRADKAAADDLDIPTFQPPEKSPEKSQEKSAEPKTQREPVDPYKKVGRAAPQEIRPREPEEKTKEEPVAAEEPVVTREEKKEEVTPAAKPEQPQQPRQEDRSAPLLSDAPTRTIERPVDKPKAQEKQEAVAEPAAPAAPTAVMEREQESAASYAGAAAPVVEDDSQEQEEESRRGTLDFGLLILRLTVGVWLILNSLSDFFHLGTSEGLSGLEAQYSAYVAPQALSVAIPAAGLAAGVFLVLGLITPLFAAAATVVAGFGAIDALAHAGVGMDVFSWPEGLWLFVILGGASVALQFTGPGVYSLDFSRGWARRPLASSWVGVILSIAGLVALWWFGAGINPLA</sequence>
<feature type="compositionally biased region" description="Basic and acidic residues" evidence="7">
    <location>
        <begin position="121"/>
        <end position="137"/>
    </location>
</feature>
<comment type="caution">
    <text evidence="9">The sequence shown here is derived from an EMBL/GenBank/DDBJ whole genome shotgun (WGS) entry which is preliminary data.</text>
</comment>
<dbReference type="AlphaFoldDB" id="A0A0Q0UEU0"/>
<gene>
    <name evidence="9" type="ORF">Clow_01329</name>
</gene>
<dbReference type="InterPro" id="IPR032808">
    <property type="entry name" value="DoxX"/>
</dbReference>
<name>A0A0Q0UEU0_9CORY</name>
<feature type="compositionally biased region" description="Basic and acidic residues" evidence="7">
    <location>
        <begin position="62"/>
        <end position="75"/>
    </location>
</feature>
<evidence type="ECO:0000256" key="1">
    <source>
        <dbReference type="ARBA" id="ARBA00004651"/>
    </source>
</evidence>
<evidence type="ECO:0000256" key="4">
    <source>
        <dbReference type="ARBA" id="ARBA00022692"/>
    </source>
</evidence>
<evidence type="ECO:0000256" key="6">
    <source>
        <dbReference type="ARBA" id="ARBA00023136"/>
    </source>
</evidence>
<feature type="compositionally biased region" description="Low complexity" evidence="7">
    <location>
        <begin position="138"/>
        <end position="150"/>
    </location>
</feature>
<feature type="transmembrane region" description="Helical" evidence="8">
    <location>
        <begin position="324"/>
        <end position="343"/>
    </location>
</feature>